<name>A0ABP0DJI8_9PEZI</name>
<reference evidence="12 13" key="1">
    <citation type="submission" date="2024-01" db="EMBL/GenBank/DDBJ databases">
        <authorList>
            <person name="Allen C."/>
            <person name="Tagirdzhanova G."/>
        </authorList>
    </citation>
    <scope>NUCLEOTIDE SEQUENCE [LARGE SCALE GENOMIC DNA]</scope>
    <source>
        <strain evidence="12 13">CBS 573.63</strain>
    </source>
</reference>
<dbReference type="InterPro" id="IPR003607">
    <property type="entry name" value="HD/PDEase_dom"/>
</dbReference>
<organism evidence="12 13">
    <name type="scientific">Sporothrix epigloea</name>
    <dbReference type="NCBI Taxonomy" id="1892477"/>
    <lineage>
        <taxon>Eukaryota</taxon>
        <taxon>Fungi</taxon>
        <taxon>Dikarya</taxon>
        <taxon>Ascomycota</taxon>
        <taxon>Pezizomycotina</taxon>
        <taxon>Sordariomycetes</taxon>
        <taxon>Sordariomycetidae</taxon>
        <taxon>Ophiostomatales</taxon>
        <taxon>Ophiostomataceae</taxon>
        <taxon>Sporothrix</taxon>
    </lineage>
</organism>
<comment type="catalytic activity">
    <reaction evidence="1">
        <text>a 2'-deoxyribonucleoside 5'-phosphate + H2O = a 2'-deoxyribonucleoside + phosphate</text>
        <dbReference type="Rhea" id="RHEA:36167"/>
        <dbReference type="ChEBI" id="CHEBI:15377"/>
        <dbReference type="ChEBI" id="CHEBI:18274"/>
        <dbReference type="ChEBI" id="CHEBI:43474"/>
        <dbReference type="ChEBI" id="CHEBI:65317"/>
        <dbReference type="EC" id="3.1.3.89"/>
    </reaction>
</comment>
<evidence type="ECO:0000313" key="12">
    <source>
        <dbReference type="EMBL" id="CAK7268431.1"/>
    </source>
</evidence>
<keyword evidence="8" id="KW-0479">Metal-binding</keyword>
<comment type="cofactor">
    <cofactor evidence="3">
        <name>Co(2+)</name>
        <dbReference type="ChEBI" id="CHEBI:48828"/>
    </cofactor>
</comment>
<dbReference type="Proteomes" id="UP001642501">
    <property type="component" value="Unassembled WGS sequence"/>
</dbReference>
<dbReference type="Pfam" id="PF13023">
    <property type="entry name" value="HD_3"/>
    <property type="match status" value="1"/>
</dbReference>
<evidence type="ECO:0000313" key="13">
    <source>
        <dbReference type="Proteomes" id="UP001642501"/>
    </source>
</evidence>
<dbReference type="InterPro" id="IPR039356">
    <property type="entry name" value="YfbR/HDDC2"/>
</dbReference>
<dbReference type="InterPro" id="IPR054448">
    <property type="entry name" value="HTH_put_ascomycetes"/>
</dbReference>
<evidence type="ECO:0000256" key="9">
    <source>
        <dbReference type="ARBA" id="ARBA00022801"/>
    </source>
</evidence>
<evidence type="ECO:0000256" key="3">
    <source>
        <dbReference type="ARBA" id="ARBA00001941"/>
    </source>
</evidence>
<dbReference type="SUPFAM" id="SSF109604">
    <property type="entry name" value="HD-domain/PDEase-like"/>
    <property type="match status" value="1"/>
</dbReference>
<evidence type="ECO:0000256" key="6">
    <source>
        <dbReference type="ARBA" id="ARBA00011738"/>
    </source>
</evidence>
<evidence type="ECO:0000256" key="8">
    <source>
        <dbReference type="ARBA" id="ARBA00022723"/>
    </source>
</evidence>
<dbReference type="EMBL" id="CAWUOM010000046">
    <property type="protein sequence ID" value="CAK7268431.1"/>
    <property type="molecule type" value="Genomic_DNA"/>
</dbReference>
<comment type="subunit">
    <text evidence="6">Homodimer.</text>
</comment>
<evidence type="ECO:0000256" key="2">
    <source>
        <dbReference type="ARBA" id="ARBA00001936"/>
    </source>
</evidence>
<dbReference type="Pfam" id="PF22943">
    <property type="entry name" value="HTH_68"/>
    <property type="match status" value="1"/>
</dbReference>
<comment type="cofactor">
    <cofactor evidence="2">
        <name>Mn(2+)</name>
        <dbReference type="ChEBI" id="CHEBI:29035"/>
    </cofactor>
</comment>
<feature type="region of interest" description="Disordered" evidence="10">
    <location>
        <begin position="285"/>
        <end position="311"/>
    </location>
</feature>
<accession>A0ABP0DJI8</accession>
<feature type="domain" description="HD/PDEase" evidence="11">
    <location>
        <begin position="81"/>
        <end position="214"/>
    </location>
</feature>
<evidence type="ECO:0000256" key="1">
    <source>
        <dbReference type="ARBA" id="ARBA00001638"/>
    </source>
</evidence>
<dbReference type="PANTHER" id="PTHR11845">
    <property type="entry name" value="5'-DEOXYNUCLEOTIDASE HDDC2"/>
    <property type="match status" value="1"/>
</dbReference>
<comment type="similarity">
    <text evidence="5">Belongs to the HDDC2 family.</text>
</comment>
<protein>
    <recommendedName>
        <fullName evidence="7">5'-deoxynucleotidase</fullName>
        <ecNumber evidence="7">3.1.3.89</ecNumber>
    </recommendedName>
</protein>
<dbReference type="EC" id="3.1.3.89" evidence="7"/>
<evidence type="ECO:0000256" key="7">
    <source>
        <dbReference type="ARBA" id="ARBA00012964"/>
    </source>
</evidence>
<dbReference type="InterPro" id="IPR006674">
    <property type="entry name" value="HD_domain"/>
</dbReference>
<gene>
    <name evidence="12" type="ORF">SEPCBS57363_003091</name>
</gene>
<dbReference type="Gene3D" id="1.10.3210.10">
    <property type="entry name" value="Hypothetical protein af1432"/>
    <property type="match status" value="1"/>
</dbReference>
<evidence type="ECO:0000259" key="11">
    <source>
        <dbReference type="SMART" id="SM00471"/>
    </source>
</evidence>
<dbReference type="PANTHER" id="PTHR11845:SF13">
    <property type="entry name" value="5'-DEOXYNUCLEOTIDASE HDDC2"/>
    <property type="match status" value="1"/>
</dbReference>
<comment type="caution">
    <text evidence="12">The sequence shown here is derived from an EMBL/GenBank/DDBJ whole genome shotgun (WGS) entry which is preliminary data.</text>
</comment>
<comment type="function">
    <text evidence="4">Catalyzes the dephosphorylation of the nucleoside 5'-monophosphates deoxyadenosine monophosphate (dAMP), deoxycytidine monophosphate (dCMP), deoxyguanosine monophosphate (dGMP) and deoxythymidine monophosphate (dTMP).</text>
</comment>
<sequence>MEGEKKPNASTGMITGGLSSEPTVALAQTHPVQSEWSVEKALEALDIEIPDEVTSPITFFHIIERLKTTKRQGWTLHGIHDGESIADHMHRMSIMVLFAPPSVRATVSLDKCLKMAMLHDIAESVVGDITPSDDMPRDEKSRREAITINFLVDRLLGSAHGGDDESAAEMRAVWHEFESGTINGVPNLPSPERDFVQDLDKVEMLLQMSEYERRYGVNLEEFTYSATKLRLPVMRAWADEIIAGRPKHMKAAQKTVASRKQQDLYYDNDFANRLRQMGIVQPNPTFSPSSTAGPVHLPATGSRPSGGTEVRGHDADILRQIENHQRQYASARPSSASAVSGPNRPNTTLTVLEARRRIQDQAAADSESFSQNGREFLSALTLRDALVLRSRGMPPAAIEERLRLKPGVVARLGRPGLVEALNVAQAVDEPIHKSTAK</sequence>
<evidence type="ECO:0000256" key="4">
    <source>
        <dbReference type="ARBA" id="ARBA00004074"/>
    </source>
</evidence>
<evidence type="ECO:0000256" key="5">
    <source>
        <dbReference type="ARBA" id="ARBA00009999"/>
    </source>
</evidence>
<keyword evidence="13" id="KW-1185">Reference proteome</keyword>
<evidence type="ECO:0000256" key="10">
    <source>
        <dbReference type="SAM" id="MobiDB-lite"/>
    </source>
</evidence>
<dbReference type="SMART" id="SM00471">
    <property type="entry name" value="HDc"/>
    <property type="match status" value="1"/>
</dbReference>
<keyword evidence="9" id="KW-0378">Hydrolase</keyword>
<proteinExistence type="inferred from homology"/>